<dbReference type="EMBL" id="BMVC01000022">
    <property type="protein sequence ID" value="GHD15159.1"/>
    <property type="molecule type" value="Genomic_DNA"/>
</dbReference>
<gene>
    <name evidence="1" type="ORF">GCM10010334_74990</name>
</gene>
<dbReference type="AlphaFoldDB" id="A0A919CED2"/>
<organism evidence="1 2">
    <name type="scientific">Streptomyces finlayi</name>
    <dbReference type="NCBI Taxonomy" id="67296"/>
    <lineage>
        <taxon>Bacteria</taxon>
        <taxon>Bacillati</taxon>
        <taxon>Actinomycetota</taxon>
        <taxon>Actinomycetes</taxon>
        <taxon>Kitasatosporales</taxon>
        <taxon>Streptomycetaceae</taxon>
        <taxon>Streptomyces</taxon>
    </lineage>
</organism>
<evidence type="ECO:0000313" key="2">
    <source>
        <dbReference type="Proteomes" id="UP000638353"/>
    </source>
</evidence>
<reference evidence="1" key="1">
    <citation type="journal article" date="2014" name="Int. J. Syst. Evol. Microbiol.">
        <title>Complete genome sequence of Corynebacterium casei LMG S-19264T (=DSM 44701T), isolated from a smear-ripened cheese.</title>
        <authorList>
            <consortium name="US DOE Joint Genome Institute (JGI-PGF)"/>
            <person name="Walter F."/>
            <person name="Albersmeier A."/>
            <person name="Kalinowski J."/>
            <person name="Ruckert C."/>
        </authorList>
    </citation>
    <scope>NUCLEOTIDE SEQUENCE</scope>
    <source>
        <strain evidence="1">JCM 4637</strain>
    </source>
</reference>
<reference evidence="1" key="2">
    <citation type="submission" date="2020-09" db="EMBL/GenBank/DDBJ databases">
        <authorList>
            <person name="Sun Q."/>
            <person name="Ohkuma M."/>
        </authorList>
    </citation>
    <scope>NUCLEOTIDE SEQUENCE</scope>
    <source>
        <strain evidence="1">JCM 4637</strain>
    </source>
</reference>
<dbReference type="Proteomes" id="UP000638353">
    <property type="component" value="Unassembled WGS sequence"/>
</dbReference>
<sequence>MPHARSGMRWARACLLLESGCARRARAMVRRIVRVSVTAAVKGLSVGWCGVLDAEVPRGPPRRSLGGPRGLCGGSGFQDVTFQVRVPDQVAEP</sequence>
<proteinExistence type="predicted"/>
<protein>
    <submittedName>
        <fullName evidence="1">Uncharacterized protein</fullName>
    </submittedName>
</protein>
<comment type="caution">
    <text evidence="1">The sequence shown here is derived from an EMBL/GenBank/DDBJ whole genome shotgun (WGS) entry which is preliminary data.</text>
</comment>
<accession>A0A919CED2</accession>
<name>A0A919CED2_9ACTN</name>
<evidence type="ECO:0000313" key="1">
    <source>
        <dbReference type="EMBL" id="GHD15159.1"/>
    </source>
</evidence>